<accession>A0A439CVR1</accession>
<protein>
    <submittedName>
        <fullName evidence="2">Uncharacterized protein</fullName>
    </submittedName>
</protein>
<gene>
    <name evidence="2" type="ORF">EKO27_g8854</name>
</gene>
<evidence type="ECO:0000313" key="3">
    <source>
        <dbReference type="Proteomes" id="UP000286045"/>
    </source>
</evidence>
<proteinExistence type="predicted"/>
<dbReference type="STRING" id="363999.A0A439CVR1"/>
<dbReference type="Proteomes" id="UP000286045">
    <property type="component" value="Unassembled WGS sequence"/>
</dbReference>
<sequence length="491" mass="51905">PSQYIFLAPNEVATEPHDAVLSEAFLAIYALHRVKPFLSFSSLVLVSRSRFRRSGFCFNFFGLLRASFIILVVDPFSARSSRQARALTLGEDEVLMVFFVAFEEAQQPDTSATKAFASTLIKTADGRCLFVDELSGDFRANLTPIQIAQCGSTKGQEWDVITSGKHNNAADSMLVVSTLTNACLNFDPRRPTGNQVILFSCGGRADGGGEVTDSQLFPFNGGAGPLSLSPENSPDSCLTVSDNVVDVALCEAGDLHQLFTFGDALSLEPNSTSTELRETFTSPSTSLNPTSTTTLSQGATTTTSAATSSSALVGTASPTEAVPVSRAGGVLQPTAVAESHQRDDTATLAFESISIQSPDGRCLFIDPTAGDFRENLIPVSLVRCAGTPNEKFDIITAGKHNNAENSALIVSSLMNGCVSFDGRRQAGDTVTIFSCGGGDTNNGQLVPFTGGTQLTLAPESERNVTCIVPGNDRLDSAPCSDDGSQLFKILT</sequence>
<evidence type="ECO:0000256" key="1">
    <source>
        <dbReference type="SAM" id="MobiDB-lite"/>
    </source>
</evidence>
<name>A0A439CVR1_9PEZI</name>
<feature type="region of interest" description="Disordered" evidence="1">
    <location>
        <begin position="270"/>
        <end position="314"/>
    </location>
</feature>
<dbReference type="CDD" id="cd00161">
    <property type="entry name" value="beta-trefoil_Ricin-like"/>
    <property type="match status" value="1"/>
</dbReference>
<dbReference type="EMBL" id="RYZI01000353">
    <property type="protein sequence ID" value="RWA06242.1"/>
    <property type="molecule type" value="Genomic_DNA"/>
</dbReference>
<dbReference type="InterPro" id="IPR035992">
    <property type="entry name" value="Ricin_B-like_lectins"/>
</dbReference>
<dbReference type="SUPFAM" id="SSF50370">
    <property type="entry name" value="Ricin B-like lectins"/>
    <property type="match status" value="2"/>
</dbReference>
<feature type="compositionally biased region" description="Low complexity" evidence="1">
    <location>
        <begin position="279"/>
        <end position="314"/>
    </location>
</feature>
<comment type="caution">
    <text evidence="2">The sequence shown here is derived from an EMBL/GenBank/DDBJ whole genome shotgun (WGS) entry which is preliminary data.</text>
</comment>
<organism evidence="2 3">
    <name type="scientific">Xylaria grammica</name>
    <dbReference type="NCBI Taxonomy" id="363999"/>
    <lineage>
        <taxon>Eukaryota</taxon>
        <taxon>Fungi</taxon>
        <taxon>Dikarya</taxon>
        <taxon>Ascomycota</taxon>
        <taxon>Pezizomycotina</taxon>
        <taxon>Sordariomycetes</taxon>
        <taxon>Xylariomycetidae</taxon>
        <taxon>Xylariales</taxon>
        <taxon>Xylariaceae</taxon>
        <taxon>Xylaria</taxon>
    </lineage>
</organism>
<reference evidence="2 3" key="1">
    <citation type="submission" date="2018-12" db="EMBL/GenBank/DDBJ databases">
        <title>Draft genome sequence of Xylaria grammica IHI A82.</title>
        <authorList>
            <person name="Buettner E."/>
            <person name="Kellner H."/>
        </authorList>
    </citation>
    <scope>NUCLEOTIDE SEQUENCE [LARGE SCALE GENOMIC DNA]</scope>
    <source>
        <strain evidence="2 3">IHI A82</strain>
    </source>
</reference>
<feature type="non-terminal residue" evidence="2">
    <location>
        <position position="1"/>
    </location>
</feature>
<evidence type="ECO:0000313" key="2">
    <source>
        <dbReference type="EMBL" id="RWA06242.1"/>
    </source>
</evidence>
<dbReference type="Gene3D" id="2.80.10.50">
    <property type="match status" value="2"/>
</dbReference>
<dbReference type="AlphaFoldDB" id="A0A439CVR1"/>
<dbReference type="PROSITE" id="PS50231">
    <property type="entry name" value="RICIN_B_LECTIN"/>
    <property type="match status" value="1"/>
</dbReference>
<keyword evidence="3" id="KW-1185">Reference proteome</keyword>